<organism evidence="1 2">
    <name type="scientific">Cryptosporidium xiaoi</name>
    <dbReference type="NCBI Taxonomy" id="659607"/>
    <lineage>
        <taxon>Eukaryota</taxon>
        <taxon>Sar</taxon>
        <taxon>Alveolata</taxon>
        <taxon>Apicomplexa</taxon>
        <taxon>Conoidasida</taxon>
        <taxon>Coccidia</taxon>
        <taxon>Eucoccidiorida</taxon>
        <taxon>Eimeriorina</taxon>
        <taxon>Cryptosporidiidae</taxon>
        <taxon>Cryptosporidium</taxon>
    </lineage>
</organism>
<dbReference type="GO" id="GO:0000460">
    <property type="term" value="P:maturation of 5.8S rRNA"/>
    <property type="evidence" value="ECO:0007669"/>
    <property type="project" value="TreeGrafter"/>
</dbReference>
<dbReference type="AlphaFoldDB" id="A0AAV9XVR7"/>
<reference evidence="1 2" key="1">
    <citation type="submission" date="2023-10" db="EMBL/GenBank/DDBJ databases">
        <title>Comparative genomics analysis reveals potential genetic determinants of host preference in Cryptosporidium xiaoi.</title>
        <authorList>
            <person name="Xiao L."/>
            <person name="Li J."/>
        </authorList>
    </citation>
    <scope>NUCLEOTIDE SEQUENCE [LARGE SCALE GENOMIC DNA]</scope>
    <source>
        <strain evidence="1 2">52996</strain>
    </source>
</reference>
<dbReference type="GO" id="GO:0004519">
    <property type="term" value="F:endonuclease activity"/>
    <property type="evidence" value="ECO:0007669"/>
    <property type="project" value="InterPro"/>
</dbReference>
<gene>
    <name evidence="1" type="ORF">RS030_2253</name>
</gene>
<proteinExistence type="predicted"/>
<protein>
    <submittedName>
        <fullName evidence="1">Uncharacterized protein</fullName>
    </submittedName>
</protein>
<name>A0AAV9XVR7_9CRYT</name>
<dbReference type="InterPro" id="IPR007174">
    <property type="entry name" value="Las1"/>
</dbReference>
<dbReference type="GO" id="GO:0030687">
    <property type="term" value="C:preribosome, large subunit precursor"/>
    <property type="evidence" value="ECO:0007669"/>
    <property type="project" value="TreeGrafter"/>
</dbReference>
<accession>A0AAV9XVR7</accession>
<dbReference type="PANTHER" id="PTHR15002">
    <property type="entry name" value="RIBOSOMAL BIOGENESIS PROTEIN LAS1L"/>
    <property type="match status" value="1"/>
</dbReference>
<evidence type="ECO:0000313" key="1">
    <source>
        <dbReference type="EMBL" id="KAK6588772.1"/>
    </source>
</evidence>
<comment type="caution">
    <text evidence="1">The sequence shown here is derived from an EMBL/GenBank/DDBJ whole genome shotgun (WGS) entry which is preliminary data.</text>
</comment>
<evidence type="ECO:0000313" key="2">
    <source>
        <dbReference type="Proteomes" id="UP001311799"/>
    </source>
</evidence>
<dbReference type="Proteomes" id="UP001311799">
    <property type="component" value="Unassembled WGS sequence"/>
</dbReference>
<keyword evidence="2" id="KW-1185">Reference proteome</keyword>
<dbReference type="PANTHER" id="PTHR15002:SF0">
    <property type="entry name" value="RIBOSOMAL BIOGENESIS PROTEIN LAS1L"/>
    <property type="match status" value="1"/>
</dbReference>
<dbReference type="Pfam" id="PF04031">
    <property type="entry name" value="Las1"/>
    <property type="match status" value="1"/>
</dbReference>
<dbReference type="GO" id="GO:0000470">
    <property type="term" value="P:maturation of LSU-rRNA"/>
    <property type="evidence" value="ECO:0007669"/>
    <property type="project" value="TreeGrafter"/>
</dbReference>
<dbReference type="GO" id="GO:0090730">
    <property type="term" value="C:Las1 complex"/>
    <property type="evidence" value="ECO:0007669"/>
    <property type="project" value="InterPro"/>
</dbReference>
<sequence length="741" mass="86667">MGFSIQHDSKTVSWYNSHEFFEVFSWLSDTELSSKYMALNRLRVWEERSHGVTKQCPIAVISTIHILYVMLQDDTWNWNLISDKFNGANLNSGENILDTFSKPNKNNDLKEYSGEELYKYISINDRILSLRQQYCLAIIRVVNLFVDQCQSKTYARSISTIASEMNIPQILVEIRHQSTHGSELPSIDVCRMGGILTLFYLFFNYWKNQHEILLNSIITANEQILIHIKKLFLVILNLSFNWCGHDNEHRKTISDIENKNDLIDEVDRFGELFHSSMSTISLRFISINIPIRNKVLNYFKELKVIGNPNEIKIANEMLDILTNLKGSKNNTFIKTKILKKLTMKLYNSLPEFYNEIWEILNIIKTTGADEKMIKCFLIDEIIERICPLCYPIAVVAVLKLINCLSNNLKVEILSFIIYGIVGDCVEIESEFKKRRNVFNECKRKRKARLFFWLRLLVPNMKKVKEDSIGSKRLKYVIDYNKKQFFEVIILLTFYKKLDKSTKEKKLLDYRKILNTICESQMALFLIFSKMIGSIPKLLLNNGTVRNDTYIFNFIMLLKELKCFEITSNLLEGLQKDKKLTYMNHLQLLSDFVNVSDKNMNNHNTRGVVIEDTGMTSLLKAGTYWDSDEFKIYNLFEKDNNISNKISNDVSITEDDEIDEFEQPDFETNSEKDYSNKCTCSEKKHETKVLNMYCSNNKTTSSYMNRCFLNAEKFNRQSIGMKEMMSERALNIDWESVVDLSE</sequence>
<dbReference type="EMBL" id="JAWDEY010000022">
    <property type="protein sequence ID" value="KAK6588772.1"/>
    <property type="molecule type" value="Genomic_DNA"/>
</dbReference>